<dbReference type="Proteomes" id="UP000039865">
    <property type="component" value="Unassembled WGS sequence"/>
</dbReference>
<name>A0A078A0G5_STYLE</name>
<evidence type="ECO:0000313" key="2">
    <source>
        <dbReference type="Proteomes" id="UP000039865"/>
    </source>
</evidence>
<proteinExistence type="predicted"/>
<accession>A0A078A0G5</accession>
<dbReference type="OrthoDB" id="6108356at2759"/>
<sequence>MNFIVAVISESYEKVMQKIVAETYKVKVQMIREREQLLTKMSVQRARKMVRQFSMIFQGEWQGFIKDIKSTIKTTASRSKSETMQNLAIIQNSNLKLHAETRNRINETSKRFDERFNEIKQSQDIMKERIEGLERLLKESLSNLLQNASKQQQ</sequence>
<reference evidence="1 2" key="1">
    <citation type="submission" date="2014-06" db="EMBL/GenBank/DDBJ databases">
        <authorList>
            <person name="Swart Estienne"/>
        </authorList>
    </citation>
    <scope>NUCLEOTIDE SEQUENCE [LARGE SCALE GENOMIC DNA]</scope>
    <source>
        <strain evidence="1 2">130c</strain>
    </source>
</reference>
<evidence type="ECO:0000313" key="1">
    <source>
        <dbReference type="EMBL" id="CDW74943.1"/>
    </source>
</evidence>
<protein>
    <submittedName>
        <fullName evidence="1">Uncharacterized protein</fullName>
    </submittedName>
</protein>
<dbReference type="EMBL" id="CCKQ01003805">
    <property type="protein sequence ID" value="CDW74943.1"/>
    <property type="molecule type" value="Genomic_DNA"/>
</dbReference>
<dbReference type="AlphaFoldDB" id="A0A078A0G5"/>
<organism evidence="1 2">
    <name type="scientific">Stylonychia lemnae</name>
    <name type="common">Ciliate</name>
    <dbReference type="NCBI Taxonomy" id="5949"/>
    <lineage>
        <taxon>Eukaryota</taxon>
        <taxon>Sar</taxon>
        <taxon>Alveolata</taxon>
        <taxon>Ciliophora</taxon>
        <taxon>Intramacronucleata</taxon>
        <taxon>Spirotrichea</taxon>
        <taxon>Stichotrichia</taxon>
        <taxon>Sporadotrichida</taxon>
        <taxon>Oxytrichidae</taxon>
        <taxon>Stylonychinae</taxon>
        <taxon>Stylonychia</taxon>
    </lineage>
</organism>
<keyword evidence="2" id="KW-1185">Reference proteome</keyword>
<gene>
    <name evidence="1" type="primary">Contig4776.g5105</name>
    <name evidence="1" type="ORF">STYLEM_3927</name>
</gene>
<dbReference type="InParanoid" id="A0A078A0G5"/>